<evidence type="ECO:0000256" key="9">
    <source>
        <dbReference type="ARBA" id="ARBA00022898"/>
    </source>
</evidence>
<dbReference type="AlphaFoldDB" id="A0A6J4TE59"/>
<evidence type="ECO:0000256" key="8">
    <source>
        <dbReference type="ARBA" id="ARBA00022842"/>
    </source>
</evidence>
<dbReference type="GO" id="GO:0004794">
    <property type="term" value="F:threonine deaminase activity"/>
    <property type="evidence" value="ECO:0007669"/>
    <property type="project" value="UniProtKB-EC"/>
</dbReference>
<dbReference type="FunFam" id="3.40.50.1100:FF:000005">
    <property type="entry name" value="Threonine dehydratase catabolic"/>
    <property type="match status" value="1"/>
</dbReference>
<comment type="function">
    <text evidence="11">Catalyzes the anaerobic formation of alpha-ketobutyrate and ammonia from threonine in a two-step reaction. The first step involved a dehydration of threonine and a production of enamine intermediates (aminocrotonate), which tautomerizes to its imine form (iminobutyrate). Both intermediates are unstable and short-lived. The second step is the nonenzymatic hydrolysis of the enamine/imine intermediates to form 2-ketobutyrate and free ammonia. In the low water environment of the cell, the second step is accelerated by RidA.</text>
</comment>
<evidence type="ECO:0000256" key="11">
    <source>
        <dbReference type="ARBA" id="ARBA00025527"/>
    </source>
</evidence>
<evidence type="ECO:0000256" key="1">
    <source>
        <dbReference type="ARBA" id="ARBA00001274"/>
    </source>
</evidence>
<dbReference type="CDD" id="cd01562">
    <property type="entry name" value="Thr-dehyd"/>
    <property type="match status" value="1"/>
</dbReference>
<keyword evidence="10" id="KW-0456">Lyase</keyword>
<comment type="cofactor">
    <cofactor evidence="4">
        <name>Mn(2+)</name>
        <dbReference type="ChEBI" id="CHEBI:29035"/>
    </cofactor>
</comment>
<dbReference type="GO" id="GO:0070179">
    <property type="term" value="P:D-serine biosynthetic process"/>
    <property type="evidence" value="ECO:0007669"/>
    <property type="project" value="TreeGrafter"/>
</dbReference>
<evidence type="ECO:0000256" key="4">
    <source>
        <dbReference type="ARBA" id="ARBA00001936"/>
    </source>
</evidence>
<protein>
    <recommendedName>
        <fullName evidence="7">threonine ammonia-lyase</fullName>
        <ecNumber evidence="7">4.3.1.19</ecNumber>
    </recommendedName>
    <alternativeName>
        <fullName evidence="12">Threonine deaminase</fullName>
    </alternativeName>
</protein>
<evidence type="ECO:0000313" key="14">
    <source>
        <dbReference type="EMBL" id="CAA9520878.1"/>
    </source>
</evidence>
<dbReference type="GO" id="GO:0003941">
    <property type="term" value="F:L-serine ammonia-lyase activity"/>
    <property type="evidence" value="ECO:0007669"/>
    <property type="project" value="TreeGrafter"/>
</dbReference>
<evidence type="ECO:0000256" key="2">
    <source>
        <dbReference type="ARBA" id="ARBA00001913"/>
    </source>
</evidence>
<proteinExistence type="inferred from homology"/>
<evidence type="ECO:0000256" key="7">
    <source>
        <dbReference type="ARBA" id="ARBA00012096"/>
    </source>
</evidence>
<name>A0A6J4TE59_9ACTN</name>
<dbReference type="GO" id="GO:0030170">
    <property type="term" value="F:pyridoxal phosphate binding"/>
    <property type="evidence" value="ECO:0007669"/>
    <property type="project" value="InterPro"/>
</dbReference>
<dbReference type="PANTHER" id="PTHR43050:SF1">
    <property type="entry name" value="SERINE RACEMASE"/>
    <property type="match status" value="1"/>
</dbReference>
<comment type="similarity">
    <text evidence="6">Belongs to the serine/threonine dehydratase family.</text>
</comment>
<dbReference type="InterPro" id="IPR036052">
    <property type="entry name" value="TrpB-like_PALP_sf"/>
</dbReference>
<keyword evidence="9" id="KW-0663">Pyridoxal phosphate</keyword>
<organism evidence="14">
    <name type="scientific">uncultured Solirubrobacteraceae bacterium</name>
    <dbReference type="NCBI Taxonomy" id="1162706"/>
    <lineage>
        <taxon>Bacteria</taxon>
        <taxon>Bacillati</taxon>
        <taxon>Actinomycetota</taxon>
        <taxon>Thermoleophilia</taxon>
        <taxon>Solirubrobacterales</taxon>
        <taxon>Solirubrobacteraceae</taxon>
        <taxon>environmental samples</taxon>
    </lineage>
</organism>
<reference evidence="14" key="1">
    <citation type="submission" date="2020-02" db="EMBL/GenBank/DDBJ databases">
        <authorList>
            <person name="Meier V. D."/>
        </authorList>
    </citation>
    <scope>NUCLEOTIDE SEQUENCE</scope>
    <source>
        <strain evidence="14">AVDCRST_MAG53</strain>
    </source>
</reference>
<comment type="cofactor">
    <cofactor evidence="3">
        <name>pyridoxal 5'-phosphate</name>
        <dbReference type="ChEBI" id="CHEBI:597326"/>
    </cofactor>
</comment>
<evidence type="ECO:0000256" key="12">
    <source>
        <dbReference type="ARBA" id="ARBA00031427"/>
    </source>
</evidence>
<comment type="catalytic activity">
    <reaction evidence="1">
        <text>L-threonine = 2-oxobutanoate + NH4(+)</text>
        <dbReference type="Rhea" id="RHEA:22108"/>
        <dbReference type="ChEBI" id="CHEBI:16763"/>
        <dbReference type="ChEBI" id="CHEBI:28938"/>
        <dbReference type="ChEBI" id="CHEBI:57926"/>
        <dbReference type="EC" id="4.3.1.19"/>
    </reaction>
</comment>
<sequence length="311" mass="31775">MTAAVALADVRAAAARLAGVAVRTPAVRLPGTDVWLKLESLQRTGAFKFRGAFNLVAQLEPEQRGRGLVAASSGNHAQALALAARLHGVPATVFMPTDAPAVKRAGAERLGARVVAYERLVDDRDALVAAFAEETGAVVVPAYDDARIVAGAATAALELLEDVSGLEALVVPTGGGGSLAGWSVVAPPEVELYGACPAAADAPRRSFLAGARERVVVRPTIADGLQVAVPGALNFATWMPRVRDVVTVEDAEVEAALRTLAFHGKLLAEPSGAVALAGVLSGRLALDGRRVGVLVSGGNADPALLARVLAS</sequence>
<comment type="cofactor">
    <cofactor evidence="2">
        <name>Ca(2+)</name>
        <dbReference type="ChEBI" id="CHEBI:29108"/>
    </cofactor>
</comment>
<dbReference type="GO" id="GO:0005524">
    <property type="term" value="F:ATP binding"/>
    <property type="evidence" value="ECO:0007669"/>
    <property type="project" value="TreeGrafter"/>
</dbReference>
<evidence type="ECO:0000256" key="5">
    <source>
        <dbReference type="ARBA" id="ARBA00001946"/>
    </source>
</evidence>
<keyword evidence="8" id="KW-0460">Magnesium</keyword>
<dbReference type="PANTHER" id="PTHR43050">
    <property type="entry name" value="SERINE / THREONINE RACEMASE FAMILY MEMBER"/>
    <property type="match status" value="1"/>
</dbReference>
<dbReference type="PROSITE" id="PS00165">
    <property type="entry name" value="DEHYDRATASE_SER_THR"/>
    <property type="match status" value="1"/>
</dbReference>
<dbReference type="Pfam" id="PF00291">
    <property type="entry name" value="PALP"/>
    <property type="match status" value="1"/>
</dbReference>
<dbReference type="GO" id="GO:0000287">
    <property type="term" value="F:magnesium ion binding"/>
    <property type="evidence" value="ECO:0007669"/>
    <property type="project" value="TreeGrafter"/>
</dbReference>
<dbReference type="SUPFAM" id="SSF53686">
    <property type="entry name" value="Tryptophan synthase beta subunit-like PLP-dependent enzymes"/>
    <property type="match status" value="1"/>
</dbReference>
<dbReference type="InterPro" id="IPR000634">
    <property type="entry name" value="Ser/Thr_deHydtase_PyrdxlP-BS"/>
</dbReference>
<dbReference type="GO" id="GO:0018114">
    <property type="term" value="F:threonine racemase activity"/>
    <property type="evidence" value="ECO:0007669"/>
    <property type="project" value="TreeGrafter"/>
</dbReference>
<feature type="domain" description="Tryptophan synthase beta chain-like PALP" evidence="13">
    <location>
        <begin position="23"/>
        <end position="297"/>
    </location>
</feature>
<evidence type="ECO:0000256" key="6">
    <source>
        <dbReference type="ARBA" id="ARBA00010869"/>
    </source>
</evidence>
<dbReference type="GO" id="GO:0030378">
    <property type="term" value="F:serine racemase activity"/>
    <property type="evidence" value="ECO:0007669"/>
    <property type="project" value="TreeGrafter"/>
</dbReference>
<accession>A0A6J4TE59</accession>
<dbReference type="EC" id="4.3.1.19" evidence="7"/>
<dbReference type="EMBL" id="CADCVR010000102">
    <property type="protein sequence ID" value="CAA9520878.1"/>
    <property type="molecule type" value="Genomic_DNA"/>
</dbReference>
<evidence type="ECO:0000256" key="10">
    <source>
        <dbReference type="ARBA" id="ARBA00023239"/>
    </source>
</evidence>
<evidence type="ECO:0000256" key="3">
    <source>
        <dbReference type="ARBA" id="ARBA00001933"/>
    </source>
</evidence>
<gene>
    <name evidence="14" type="ORF">AVDCRST_MAG53-3538</name>
</gene>
<evidence type="ECO:0000259" key="13">
    <source>
        <dbReference type="Pfam" id="PF00291"/>
    </source>
</evidence>
<dbReference type="InterPro" id="IPR001926">
    <property type="entry name" value="TrpB-like_PALP"/>
</dbReference>
<comment type="cofactor">
    <cofactor evidence="5">
        <name>Mg(2+)</name>
        <dbReference type="ChEBI" id="CHEBI:18420"/>
    </cofactor>
</comment>
<dbReference type="Gene3D" id="3.40.50.1100">
    <property type="match status" value="2"/>
</dbReference>